<evidence type="ECO:0000313" key="2">
    <source>
        <dbReference type="EMBL" id="KAF2817870.1"/>
    </source>
</evidence>
<dbReference type="OrthoDB" id="10468133at2759"/>
<gene>
    <name evidence="2 4" type="ORF">BDZ99DRAFT_470815</name>
</gene>
<evidence type="ECO:0000313" key="4">
    <source>
        <dbReference type="RefSeq" id="XP_033584834.1"/>
    </source>
</evidence>
<dbReference type="Proteomes" id="UP000504636">
    <property type="component" value="Unplaced"/>
</dbReference>
<reference evidence="4" key="2">
    <citation type="submission" date="2020-04" db="EMBL/GenBank/DDBJ databases">
        <authorList>
            <consortium name="NCBI Genome Project"/>
        </authorList>
    </citation>
    <scope>NUCLEOTIDE SEQUENCE</scope>
    <source>
        <strain evidence="4">CBS 304.34</strain>
    </source>
</reference>
<reference evidence="4" key="3">
    <citation type="submission" date="2025-04" db="UniProtKB">
        <authorList>
            <consortium name="RefSeq"/>
        </authorList>
    </citation>
    <scope>IDENTIFICATION</scope>
    <source>
        <strain evidence="4">CBS 304.34</strain>
    </source>
</reference>
<evidence type="ECO:0000313" key="3">
    <source>
        <dbReference type="Proteomes" id="UP000504636"/>
    </source>
</evidence>
<reference evidence="2 4" key="1">
    <citation type="journal article" date="2020" name="Stud. Mycol.">
        <title>101 Dothideomycetes genomes: a test case for predicting lifestyles and emergence of pathogens.</title>
        <authorList>
            <person name="Haridas S."/>
            <person name="Albert R."/>
            <person name="Binder M."/>
            <person name="Bloem J."/>
            <person name="Labutti K."/>
            <person name="Salamov A."/>
            <person name="Andreopoulos B."/>
            <person name="Baker S."/>
            <person name="Barry K."/>
            <person name="Bills G."/>
            <person name="Bluhm B."/>
            <person name="Cannon C."/>
            <person name="Castanera R."/>
            <person name="Culley D."/>
            <person name="Daum C."/>
            <person name="Ezra D."/>
            <person name="Gonzalez J."/>
            <person name="Henrissat B."/>
            <person name="Kuo A."/>
            <person name="Liang C."/>
            <person name="Lipzen A."/>
            <person name="Lutzoni F."/>
            <person name="Magnuson J."/>
            <person name="Mondo S."/>
            <person name="Nolan M."/>
            <person name="Ohm R."/>
            <person name="Pangilinan J."/>
            <person name="Park H.-J."/>
            <person name="Ramirez L."/>
            <person name="Alfaro M."/>
            <person name="Sun H."/>
            <person name="Tritt A."/>
            <person name="Yoshinaga Y."/>
            <person name="Zwiers L.-H."/>
            <person name="Turgeon B."/>
            <person name="Goodwin S."/>
            <person name="Spatafora J."/>
            <person name="Crous P."/>
            <person name="Grigoriev I."/>
        </authorList>
    </citation>
    <scope>NUCLEOTIDE SEQUENCE</scope>
    <source>
        <strain evidence="2 4">CBS 304.34</strain>
    </source>
</reference>
<dbReference type="RefSeq" id="XP_033584834.1">
    <property type="nucleotide sequence ID" value="XM_033721662.1"/>
</dbReference>
<name>A0A6A6ZA10_9PEZI</name>
<dbReference type="EMBL" id="MU003692">
    <property type="protein sequence ID" value="KAF2817870.1"/>
    <property type="molecule type" value="Genomic_DNA"/>
</dbReference>
<proteinExistence type="predicted"/>
<feature type="region of interest" description="Disordered" evidence="1">
    <location>
        <begin position="257"/>
        <end position="279"/>
    </location>
</feature>
<dbReference type="AlphaFoldDB" id="A0A6A6ZA10"/>
<accession>A0A6A6ZA10</accession>
<dbReference type="GeneID" id="54462555"/>
<protein>
    <submittedName>
        <fullName evidence="2 4">Uncharacterized protein</fullName>
    </submittedName>
</protein>
<sequence length="279" mass="32106">MMEPKKPTELMDLPSELLHDIVKLAVGTGADIKMYRSSIGETLTEMVAEHSYGGTHFSTHIALRLVNRCLSEMAGETFYRHNTFEAEDFDVLNKAFEDGLCKFNNHIRSIAIANLIGDIEQAQRYLVQVKNLRRLTFGGVRYVYIPGDVAGWFETGLRKWFQWVLDKTGEPLQMPLRRHRGKRGIKIVFDGNKEGVWDRYEESVRRANLMGKTYIVPLSPEQVKAKVKQLDGEFNEIMVAKENEYLERKLAEAKEDLEEAQSEVDNLVKYMGEPESKRD</sequence>
<keyword evidence="3" id="KW-1185">Reference proteome</keyword>
<organism evidence="2">
    <name type="scientific">Mytilinidion resinicola</name>
    <dbReference type="NCBI Taxonomy" id="574789"/>
    <lineage>
        <taxon>Eukaryota</taxon>
        <taxon>Fungi</taxon>
        <taxon>Dikarya</taxon>
        <taxon>Ascomycota</taxon>
        <taxon>Pezizomycotina</taxon>
        <taxon>Dothideomycetes</taxon>
        <taxon>Pleosporomycetidae</taxon>
        <taxon>Mytilinidiales</taxon>
        <taxon>Mytilinidiaceae</taxon>
        <taxon>Mytilinidion</taxon>
    </lineage>
</organism>
<evidence type="ECO:0000256" key="1">
    <source>
        <dbReference type="SAM" id="MobiDB-lite"/>
    </source>
</evidence>